<dbReference type="VEuPathDB" id="VectorBase:HLOH_052366"/>
<dbReference type="Proteomes" id="UP000821853">
    <property type="component" value="Chromosome 8"/>
</dbReference>
<reference evidence="2 3" key="1">
    <citation type="journal article" date="2020" name="Cell">
        <title>Large-Scale Comparative Analyses of Tick Genomes Elucidate Their Genetic Diversity and Vector Capacities.</title>
        <authorList>
            <consortium name="Tick Genome and Microbiome Consortium (TIGMIC)"/>
            <person name="Jia N."/>
            <person name="Wang J."/>
            <person name="Shi W."/>
            <person name="Du L."/>
            <person name="Sun Y."/>
            <person name="Zhan W."/>
            <person name="Jiang J.F."/>
            <person name="Wang Q."/>
            <person name="Zhang B."/>
            <person name="Ji P."/>
            <person name="Bell-Sakyi L."/>
            <person name="Cui X.M."/>
            <person name="Yuan T.T."/>
            <person name="Jiang B.G."/>
            <person name="Yang W.F."/>
            <person name="Lam T.T."/>
            <person name="Chang Q.C."/>
            <person name="Ding S.J."/>
            <person name="Wang X.J."/>
            <person name="Zhu J.G."/>
            <person name="Ruan X.D."/>
            <person name="Zhao L."/>
            <person name="Wei J.T."/>
            <person name="Ye R.Z."/>
            <person name="Que T.C."/>
            <person name="Du C.H."/>
            <person name="Zhou Y.H."/>
            <person name="Cheng J.X."/>
            <person name="Dai P.F."/>
            <person name="Guo W.B."/>
            <person name="Han X.H."/>
            <person name="Huang E.J."/>
            <person name="Li L.F."/>
            <person name="Wei W."/>
            <person name="Gao Y.C."/>
            <person name="Liu J.Z."/>
            <person name="Shao H.Z."/>
            <person name="Wang X."/>
            <person name="Wang C.C."/>
            <person name="Yang T.C."/>
            <person name="Huo Q.B."/>
            <person name="Li W."/>
            <person name="Chen H.Y."/>
            <person name="Chen S.E."/>
            <person name="Zhou L.G."/>
            <person name="Ni X.B."/>
            <person name="Tian J.H."/>
            <person name="Sheng Y."/>
            <person name="Liu T."/>
            <person name="Pan Y.S."/>
            <person name="Xia L.Y."/>
            <person name="Li J."/>
            <person name="Zhao F."/>
            <person name="Cao W.C."/>
        </authorList>
    </citation>
    <scope>NUCLEOTIDE SEQUENCE [LARGE SCALE GENOMIC DNA]</scope>
    <source>
        <strain evidence="2">HaeL-2018</strain>
    </source>
</reference>
<dbReference type="EMBL" id="JABSTR010000010">
    <property type="protein sequence ID" value="KAH9380674.1"/>
    <property type="molecule type" value="Genomic_DNA"/>
</dbReference>
<feature type="region of interest" description="Disordered" evidence="1">
    <location>
        <begin position="123"/>
        <end position="175"/>
    </location>
</feature>
<sequence>MSEQDSVWKVADAEALCSSGCSSTSTADGYFNNRGRIYTSAPAGNSYETYFDSKNSSDGCWETSGSADTYTNAAAETHCASYSSIPNSAQFYRETTSSDETYRYSNWLNYPDATNVISIAHSAPQNSTEHPELPPPCMEQSADHTAIGHHTGSSPSPETDSSSPNSANFHRKTTSSDETYRYSNWLNYPDAPNVISIAHSTPQNSTEHPKLPPPCMEQSIDHSAIGHQTGSSRSLETNPVSTPSIPVVIEFEEEGINTWNLDLQLVREKIEALTGDHRLKVRVPSSDYITVYVSTSEAAIKLQRMTSLLGTGVNASLASWYNENIGKILYVPLHVRSKDIFEELIPYGVIGARRSSSYVRVSNSVSIEMPRKTVILNFATHVTELPTCVPVSGKWYTVKRCHKHPDQCMRCLGFLHNQLQCREPPRCKYCAGFHYHKNCPNSTGPRRCANCGGQHLATYSMCPIKWMYVTEYLMNKQQNEEATASSSAPTPP</sequence>
<accession>A0A9J6GZ16</accession>
<organism evidence="2 3">
    <name type="scientific">Haemaphysalis longicornis</name>
    <name type="common">Bush tick</name>
    <dbReference type="NCBI Taxonomy" id="44386"/>
    <lineage>
        <taxon>Eukaryota</taxon>
        <taxon>Metazoa</taxon>
        <taxon>Ecdysozoa</taxon>
        <taxon>Arthropoda</taxon>
        <taxon>Chelicerata</taxon>
        <taxon>Arachnida</taxon>
        <taxon>Acari</taxon>
        <taxon>Parasitiformes</taxon>
        <taxon>Ixodida</taxon>
        <taxon>Ixodoidea</taxon>
        <taxon>Ixodidae</taxon>
        <taxon>Haemaphysalinae</taxon>
        <taxon>Haemaphysalis</taxon>
    </lineage>
</organism>
<feature type="compositionally biased region" description="Low complexity" evidence="1">
    <location>
        <begin position="153"/>
        <end position="166"/>
    </location>
</feature>
<name>A0A9J6GZ16_HAELO</name>
<evidence type="ECO:0000313" key="2">
    <source>
        <dbReference type="EMBL" id="KAH9380674.1"/>
    </source>
</evidence>
<evidence type="ECO:0000313" key="3">
    <source>
        <dbReference type="Proteomes" id="UP000821853"/>
    </source>
</evidence>
<evidence type="ECO:0008006" key="4">
    <source>
        <dbReference type="Google" id="ProtNLM"/>
    </source>
</evidence>
<proteinExistence type="predicted"/>
<comment type="caution">
    <text evidence="2">The sequence shown here is derived from an EMBL/GenBank/DDBJ whole genome shotgun (WGS) entry which is preliminary data.</text>
</comment>
<dbReference type="OrthoDB" id="8123891at2759"/>
<dbReference type="AlphaFoldDB" id="A0A9J6GZ16"/>
<keyword evidence="3" id="KW-1185">Reference proteome</keyword>
<evidence type="ECO:0000256" key="1">
    <source>
        <dbReference type="SAM" id="MobiDB-lite"/>
    </source>
</evidence>
<gene>
    <name evidence="2" type="ORF">HPB48_014596</name>
</gene>
<protein>
    <recommendedName>
        <fullName evidence="4">Nucleic-acid-binding protein from transposon X-element</fullName>
    </recommendedName>
</protein>